<sequence>MEHPTAPARPRPVPAAAAGTLLAALQEGRLRDAGHLVAGGVADDPVPVLGTLAARALDVLDLLDAAGAPTTASALARTAGLHRTPWAAATRLWALALRAGSPEEAFVSVADEEAEHHAFALACLVAGLLDRYAGLVGAPEPDVRRLLWS</sequence>
<accession>A0A3A3Z1F8</accession>
<keyword evidence="2" id="KW-1185">Reference proteome</keyword>
<dbReference type="RefSeq" id="WP_119951236.1">
    <property type="nucleotide sequence ID" value="NZ_QZEZ01000007.1"/>
</dbReference>
<comment type="caution">
    <text evidence="1">The sequence shown here is derived from an EMBL/GenBank/DDBJ whole genome shotgun (WGS) entry which is preliminary data.</text>
</comment>
<dbReference type="Proteomes" id="UP000265614">
    <property type="component" value="Unassembled WGS sequence"/>
</dbReference>
<reference evidence="1 2" key="1">
    <citation type="submission" date="2018-09" db="EMBL/GenBank/DDBJ databases">
        <title>YIM 75000 draft genome.</title>
        <authorList>
            <person name="Tang S."/>
            <person name="Feng Y."/>
        </authorList>
    </citation>
    <scope>NUCLEOTIDE SEQUENCE [LARGE SCALE GENOMIC DNA]</scope>
    <source>
        <strain evidence="1 2">YIM 75000</strain>
    </source>
</reference>
<name>A0A3A3Z1F8_9ACTN</name>
<dbReference type="AlphaFoldDB" id="A0A3A3Z1F8"/>
<proteinExistence type="predicted"/>
<evidence type="ECO:0000313" key="1">
    <source>
        <dbReference type="EMBL" id="RJK94227.1"/>
    </source>
</evidence>
<gene>
    <name evidence="1" type="ORF">D5H78_14630</name>
</gene>
<protein>
    <submittedName>
        <fullName evidence="1">Uncharacterized protein</fullName>
    </submittedName>
</protein>
<evidence type="ECO:0000313" key="2">
    <source>
        <dbReference type="Proteomes" id="UP000265614"/>
    </source>
</evidence>
<organism evidence="1 2">
    <name type="scientific">Vallicoccus soli</name>
    <dbReference type="NCBI Taxonomy" id="2339232"/>
    <lineage>
        <taxon>Bacteria</taxon>
        <taxon>Bacillati</taxon>
        <taxon>Actinomycetota</taxon>
        <taxon>Actinomycetes</taxon>
        <taxon>Motilibacterales</taxon>
        <taxon>Vallicoccaceae</taxon>
        <taxon>Vallicoccus</taxon>
    </lineage>
</organism>
<dbReference type="EMBL" id="QZEZ01000007">
    <property type="protein sequence ID" value="RJK94227.1"/>
    <property type="molecule type" value="Genomic_DNA"/>
</dbReference>